<keyword evidence="11" id="KW-1185">Reference proteome</keyword>
<dbReference type="EMBL" id="JAAXPF010000017">
    <property type="protein sequence ID" value="NKY69749.1"/>
    <property type="molecule type" value="Genomic_DNA"/>
</dbReference>
<evidence type="ECO:0000256" key="6">
    <source>
        <dbReference type="SAM" id="SignalP"/>
    </source>
</evidence>
<dbReference type="GO" id="GO:1901678">
    <property type="term" value="P:iron coordination entity transport"/>
    <property type="evidence" value="ECO:0007669"/>
    <property type="project" value="UniProtKB-ARBA"/>
</dbReference>
<dbReference type="RefSeq" id="WP_168686280.1">
    <property type="nucleotide sequence ID" value="NZ_JAAXPF010000017.1"/>
</dbReference>
<accession>A0A7X6RFY9</accession>
<dbReference type="Gene3D" id="3.40.50.1980">
    <property type="entry name" value="Nitrogenase molybdenum iron protein domain"/>
    <property type="match status" value="2"/>
</dbReference>
<evidence type="ECO:0000313" key="10">
    <source>
        <dbReference type="Proteomes" id="UP000554284"/>
    </source>
</evidence>
<comment type="similarity">
    <text evidence="2">Belongs to the bacterial solute-binding protein 8 family.</text>
</comment>
<dbReference type="SUPFAM" id="SSF53807">
    <property type="entry name" value="Helical backbone' metal receptor"/>
    <property type="match status" value="1"/>
</dbReference>
<organism evidence="9 10">
    <name type="scientific">Corynebacterium mucifaciens</name>
    <dbReference type="NCBI Taxonomy" id="57171"/>
    <lineage>
        <taxon>Bacteria</taxon>
        <taxon>Bacillati</taxon>
        <taxon>Actinomycetota</taxon>
        <taxon>Actinomycetes</taxon>
        <taxon>Mycobacteriales</taxon>
        <taxon>Corynebacteriaceae</taxon>
        <taxon>Corynebacterium</taxon>
    </lineage>
</organism>
<keyword evidence="3" id="KW-0813">Transport</keyword>
<feature type="region of interest" description="Disordered" evidence="5">
    <location>
        <begin position="28"/>
        <end position="72"/>
    </location>
</feature>
<dbReference type="InterPro" id="IPR051313">
    <property type="entry name" value="Bact_iron-sidero_bind"/>
</dbReference>
<dbReference type="PROSITE" id="PS51318">
    <property type="entry name" value="TAT"/>
    <property type="match status" value="1"/>
</dbReference>
<comment type="subcellular location">
    <subcellularLocation>
        <location evidence="1">Cell envelope</location>
    </subcellularLocation>
</comment>
<name>A0A7X6RFY9_9CORY</name>
<evidence type="ECO:0000256" key="5">
    <source>
        <dbReference type="SAM" id="MobiDB-lite"/>
    </source>
</evidence>
<dbReference type="PROSITE" id="PS51257">
    <property type="entry name" value="PROKAR_LIPOPROTEIN"/>
    <property type="match status" value="1"/>
</dbReference>
<reference evidence="8 11" key="2">
    <citation type="submission" date="2024-06" db="EMBL/GenBank/DDBJ databases">
        <title>Sequencing the genomes of 1000 actinobacteria strains.</title>
        <authorList>
            <person name="Klenk H.-P."/>
        </authorList>
    </citation>
    <scope>NUCLEOTIDE SEQUENCE [LARGE SCALE GENOMIC DNA]</scope>
    <source>
        <strain evidence="8 11">DSM 44265</strain>
    </source>
</reference>
<dbReference type="PANTHER" id="PTHR30532">
    <property type="entry name" value="IRON III DICITRATE-BINDING PERIPLASMIC PROTEIN"/>
    <property type="match status" value="1"/>
</dbReference>
<protein>
    <submittedName>
        <fullName evidence="9">ABC transporter substrate-binding protein</fullName>
    </submittedName>
    <submittedName>
        <fullName evidence="8">Iron complex transport system substrate-binding protein</fullName>
    </submittedName>
</protein>
<comment type="caution">
    <text evidence="9">The sequence shown here is derived from an EMBL/GenBank/DDBJ whole genome shotgun (WGS) entry which is preliminary data.</text>
</comment>
<evidence type="ECO:0000259" key="7">
    <source>
        <dbReference type="PROSITE" id="PS50983"/>
    </source>
</evidence>
<gene>
    <name evidence="9" type="ORF">HF989_10370</name>
    <name evidence="8" type="ORF">JOF50_002080</name>
</gene>
<dbReference type="InterPro" id="IPR006311">
    <property type="entry name" value="TAT_signal"/>
</dbReference>
<evidence type="ECO:0000256" key="1">
    <source>
        <dbReference type="ARBA" id="ARBA00004196"/>
    </source>
</evidence>
<reference evidence="9 10" key="1">
    <citation type="submission" date="2020-04" db="EMBL/GenBank/DDBJ databases">
        <title>MicrobeNet Type strains.</title>
        <authorList>
            <person name="Nicholson A.C."/>
        </authorList>
    </citation>
    <scope>NUCLEOTIDE SEQUENCE [LARGE SCALE GENOMIC DNA]</scope>
    <source>
        <strain evidence="9 10">ATCC 700355</strain>
    </source>
</reference>
<evidence type="ECO:0000256" key="4">
    <source>
        <dbReference type="ARBA" id="ARBA00022729"/>
    </source>
</evidence>
<evidence type="ECO:0000313" key="9">
    <source>
        <dbReference type="EMBL" id="NKY69749.1"/>
    </source>
</evidence>
<dbReference type="EMBL" id="JBEPNZ010000001">
    <property type="protein sequence ID" value="MET3945281.1"/>
    <property type="molecule type" value="Genomic_DNA"/>
</dbReference>
<evidence type="ECO:0000313" key="8">
    <source>
        <dbReference type="EMBL" id="MET3945281.1"/>
    </source>
</evidence>
<dbReference type="Proteomes" id="UP001549139">
    <property type="component" value="Unassembled WGS sequence"/>
</dbReference>
<dbReference type="InterPro" id="IPR002491">
    <property type="entry name" value="ABC_transptr_periplasmic_BD"/>
</dbReference>
<proteinExistence type="inferred from homology"/>
<dbReference type="GO" id="GO:0030288">
    <property type="term" value="C:outer membrane-bounded periplasmic space"/>
    <property type="evidence" value="ECO:0007669"/>
    <property type="project" value="TreeGrafter"/>
</dbReference>
<feature type="compositionally biased region" description="Low complexity" evidence="5">
    <location>
        <begin position="36"/>
        <end position="55"/>
    </location>
</feature>
<keyword evidence="4 6" id="KW-0732">Signal</keyword>
<dbReference type="PANTHER" id="PTHR30532:SF28">
    <property type="entry name" value="PETROBACTIN-BINDING PROTEIN YCLQ"/>
    <property type="match status" value="1"/>
</dbReference>
<evidence type="ECO:0000313" key="11">
    <source>
        <dbReference type="Proteomes" id="UP001549139"/>
    </source>
</evidence>
<dbReference type="PROSITE" id="PS50983">
    <property type="entry name" value="FE_B12_PBP"/>
    <property type="match status" value="1"/>
</dbReference>
<dbReference type="Pfam" id="PF01497">
    <property type="entry name" value="Peripla_BP_2"/>
    <property type="match status" value="1"/>
</dbReference>
<evidence type="ECO:0000256" key="3">
    <source>
        <dbReference type="ARBA" id="ARBA00022448"/>
    </source>
</evidence>
<feature type="chain" id="PRO_5039615326" evidence="6">
    <location>
        <begin position="27"/>
        <end position="347"/>
    </location>
</feature>
<dbReference type="AlphaFoldDB" id="A0A7X6RFY9"/>
<feature type="signal peptide" evidence="6">
    <location>
        <begin position="1"/>
        <end position="26"/>
    </location>
</feature>
<evidence type="ECO:0000256" key="2">
    <source>
        <dbReference type="ARBA" id="ARBA00008814"/>
    </source>
</evidence>
<sequence>MTRFSRRSLIALAAAGSLTLGACSNAEPALDSNEPTSATSSAGTAEGTSESSTASDGTVTVTDNYGEKVVPSPPKRVVALDNRSFELLDSWGIKPVAAARQLVPNSIPGIADDEDIVDIGNHREPNLEAIVAADPDVIVSGQRFEEYDQDIEKLAPDATLLDFEPREGEPFDRELIRQTLELGEVFGKQAEAEETVKEFTEAVQRARDAYNPDQKVMALNVSGGEIGYVAPGVGRVWGPLFDLIGFTPALEVANASDDHQGDDISVEAIANANPDWLLVLDRDAGVKSVTDSPEALSVINDSEPLKNVTAVKEGNVYVAPADTYTNESIITYTEILNQLAEQLEAAK</sequence>
<dbReference type="Proteomes" id="UP000554284">
    <property type="component" value="Unassembled WGS sequence"/>
</dbReference>
<feature type="domain" description="Fe/B12 periplasmic-binding" evidence="7">
    <location>
        <begin position="76"/>
        <end position="347"/>
    </location>
</feature>